<evidence type="ECO:0000313" key="3">
    <source>
        <dbReference type="Proteomes" id="UP001500403"/>
    </source>
</evidence>
<name>A0ABN3XEG2_9ACTN</name>
<keyword evidence="3" id="KW-1185">Reference proteome</keyword>
<evidence type="ECO:0000313" key="2">
    <source>
        <dbReference type="EMBL" id="GAA2948019.1"/>
    </source>
</evidence>
<dbReference type="EMBL" id="BAAAUD010000038">
    <property type="protein sequence ID" value="GAA2948019.1"/>
    <property type="molecule type" value="Genomic_DNA"/>
</dbReference>
<accession>A0ABN3XEG2</accession>
<proteinExistence type="predicted"/>
<reference evidence="2 3" key="1">
    <citation type="journal article" date="2019" name="Int. J. Syst. Evol. Microbiol.">
        <title>The Global Catalogue of Microorganisms (GCM) 10K type strain sequencing project: providing services to taxonomists for standard genome sequencing and annotation.</title>
        <authorList>
            <consortium name="The Broad Institute Genomics Platform"/>
            <consortium name="The Broad Institute Genome Sequencing Center for Infectious Disease"/>
            <person name="Wu L."/>
            <person name="Ma J."/>
        </authorList>
    </citation>
    <scope>NUCLEOTIDE SEQUENCE [LARGE SCALE GENOMIC DNA]</scope>
    <source>
        <strain evidence="2 3">JCM 9088</strain>
    </source>
</reference>
<evidence type="ECO:0000256" key="1">
    <source>
        <dbReference type="SAM" id="MobiDB-lite"/>
    </source>
</evidence>
<comment type="caution">
    <text evidence="2">The sequence shown here is derived from an EMBL/GenBank/DDBJ whole genome shotgun (WGS) entry which is preliminary data.</text>
</comment>
<feature type="region of interest" description="Disordered" evidence="1">
    <location>
        <begin position="1"/>
        <end position="68"/>
    </location>
</feature>
<protein>
    <submittedName>
        <fullName evidence="2">Uncharacterized protein</fullName>
    </submittedName>
</protein>
<dbReference type="Proteomes" id="UP001500403">
    <property type="component" value="Unassembled WGS sequence"/>
</dbReference>
<organism evidence="2 3">
    <name type="scientific">Streptomyces enissocaesilis</name>
    <dbReference type="NCBI Taxonomy" id="332589"/>
    <lineage>
        <taxon>Bacteria</taxon>
        <taxon>Bacillati</taxon>
        <taxon>Actinomycetota</taxon>
        <taxon>Actinomycetes</taxon>
        <taxon>Kitasatosporales</taxon>
        <taxon>Streptomycetaceae</taxon>
        <taxon>Streptomyces</taxon>
        <taxon>Streptomyces rochei group</taxon>
    </lineage>
</organism>
<gene>
    <name evidence="2" type="ORF">GCM10010446_36480</name>
</gene>
<sequence length="101" mass="10552">MRSRGTTLELARSEGPANDLPDAGTGSSWRPVPAGSRSWSTGLVDRLSRDTAEAPARGRLTQGPAAVPGATASRALVELSHDEDSAVVLTAAYLLQPRDAR</sequence>